<dbReference type="RefSeq" id="XP_056073630.1">
    <property type="nucleotide sequence ID" value="XM_056213322.1"/>
</dbReference>
<dbReference type="OrthoDB" id="3533814at2759"/>
<dbReference type="PANTHER" id="PTHR34502">
    <property type="entry name" value="DUF6594 DOMAIN-CONTAINING PROTEIN-RELATED"/>
    <property type="match status" value="1"/>
</dbReference>
<evidence type="ECO:0000259" key="2">
    <source>
        <dbReference type="Pfam" id="PF20237"/>
    </source>
</evidence>
<evidence type="ECO:0000313" key="3">
    <source>
        <dbReference type="EMBL" id="KAJ4356504.1"/>
    </source>
</evidence>
<accession>A0A9W8XQF4</accession>
<dbReference type="InterPro" id="IPR046529">
    <property type="entry name" value="DUF6594"/>
</dbReference>
<dbReference type="EMBL" id="JAPEUX010000003">
    <property type="protein sequence ID" value="KAJ4356504.1"/>
    <property type="molecule type" value="Genomic_DNA"/>
</dbReference>
<evidence type="ECO:0000313" key="4">
    <source>
        <dbReference type="Proteomes" id="UP001140513"/>
    </source>
</evidence>
<keyword evidence="4" id="KW-1185">Reference proteome</keyword>
<dbReference type="GeneID" id="80908068"/>
<keyword evidence="1" id="KW-0175">Coiled coil</keyword>
<protein>
    <recommendedName>
        <fullName evidence="2">DUF6594 domain-containing protein</fullName>
    </recommendedName>
</protein>
<dbReference type="PANTHER" id="PTHR34502:SF3">
    <property type="entry name" value="DUF6594 DOMAIN-CONTAINING PROTEIN"/>
    <property type="match status" value="1"/>
</dbReference>
<reference evidence="3" key="1">
    <citation type="submission" date="2022-10" db="EMBL/GenBank/DDBJ databases">
        <title>Tapping the CABI collections for fungal endophytes: first genome assemblies for Collariella, Neodidymelliopsis, Ascochyta clinopodiicola, Didymella pomorum, Didymosphaeria variabile, Neocosmospora piperis and Neocucurbitaria cava.</title>
        <authorList>
            <person name="Hill R."/>
        </authorList>
    </citation>
    <scope>NUCLEOTIDE SEQUENCE</scope>
    <source>
        <strain evidence="3">IMI 356815</strain>
    </source>
</reference>
<proteinExistence type="predicted"/>
<comment type="caution">
    <text evidence="3">The sequence shown here is derived from an EMBL/GenBank/DDBJ whole genome shotgun (WGS) entry which is preliminary data.</text>
</comment>
<name>A0A9W8XQF4_9PLEO</name>
<feature type="coiled-coil region" evidence="1">
    <location>
        <begin position="76"/>
        <end position="146"/>
    </location>
</feature>
<dbReference type="Proteomes" id="UP001140513">
    <property type="component" value="Unassembled WGS sequence"/>
</dbReference>
<evidence type="ECO:0000256" key="1">
    <source>
        <dbReference type="SAM" id="Coils"/>
    </source>
</evidence>
<feature type="domain" description="DUF6594" evidence="2">
    <location>
        <begin position="49"/>
        <end position="219"/>
    </location>
</feature>
<dbReference type="AlphaFoldDB" id="A0A9W8XQF4"/>
<sequence>MSPISSSTISEKQGSTYYQGSGDAIIDIDSRTTTLNNQAVSLQEYPLGYPLQAAFQSSEPSWSIYRSFDYLHSRVILDLQDELRCLEEQLEDVDIKNEGEERLRSRKDDLKHYNEEEFPSPRAVLLETIRNKLVNYDEILAKARDLNTFQRPSNRDYRSFRIWFQNKKPLNYEREEQFIKRREDLISLRQGREWSGFDGLVETCIRKLHCKPLHVSRQHLKEYDGTDQHAVYLRDQGASRQD</sequence>
<dbReference type="Pfam" id="PF20237">
    <property type="entry name" value="DUF6594"/>
    <property type="match status" value="1"/>
</dbReference>
<organism evidence="3 4">
    <name type="scientific">Didymosphaeria variabile</name>
    <dbReference type="NCBI Taxonomy" id="1932322"/>
    <lineage>
        <taxon>Eukaryota</taxon>
        <taxon>Fungi</taxon>
        <taxon>Dikarya</taxon>
        <taxon>Ascomycota</taxon>
        <taxon>Pezizomycotina</taxon>
        <taxon>Dothideomycetes</taxon>
        <taxon>Pleosporomycetidae</taxon>
        <taxon>Pleosporales</taxon>
        <taxon>Massarineae</taxon>
        <taxon>Didymosphaeriaceae</taxon>
        <taxon>Didymosphaeria</taxon>
    </lineage>
</organism>
<gene>
    <name evidence="3" type="ORF">N0V89_004538</name>
</gene>